<dbReference type="CDD" id="cd03230">
    <property type="entry name" value="ABC_DR_subfamily_A"/>
    <property type="match status" value="1"/>
</dbReference>
<dbReference type="Pfam" id="PF00005">
    <property type="entry name" value="ABC_tran"/>
    <property type="match status" value="1"/>
</dbReference>
<reference evidence="5" key="2">
    <citation type="submission" date="2020-09" db="EMBL/GenBank/DDBJ databases">
        <authorList>
            <person name="Sun Q."/>
            <person name="Zhou Y."/>
        </authorList>
    </citation>
    <scope>NUCLEOTIDE SEQUENCE</scope>
    <source>
        <strain evidence="5">CGMCC 1.15290</strain>
    </source>
</reference>
<dbReference type="InterPro" id="IPR027417">
    <property type="entry name" value="P-loop_NTPase"/>
</dbReference>
<evidence type="ECO:0000313" key="6">
    <source>
        <dbReference type="Proteomes" id="UP000627292"/>
    </source>
</evidence>
<evidence type="ECO:0000256" key="1">
    <source>
        <dbReference type="ARBA" id="ARBA00022448"/>
    </source>
</evidence>
<accession>A0A917J1M3</accession>
<evidence type="ECO:0000256" key="3">
    <source>
        <dbReference type="ARBA" id="ARBA00022840"/>
    </source>
</evidence>
<dbReference type="Proteomes" id="UP000627292">
    <property type="component" value="Unassembled WGS sequence"/>
</dbReference>
<dbReference type="PANTHER" id="PTHR42939:SF1">
    <property type="entry name" value="ABC TRANSPORTER ATP-BINDING PROTEIN ALBC-RELATED"/>
    <property type="match status" value="1"/>
</dbReference>
<sequence length="233" mass="25717">MITIEALNKSYGEHTVLQNIHLELKRGEVNGIAGENGAGKTTLFKCLAGLKKYTGTIRYEGSGLLKNVTGFLPATPYFLSRLTGKEYLQLMAHARGRYGTDIEAGNVFDLPLEEYAENYSTGMQKKLAITGLLIQQNELFILDEPFNGVDIHSNIIIREIIARLKQANKIVVMSSHIFSTLNDSCDHLHHLKEGRIQKTVGKGRFEEIETAMKGEGIGARLDQLLAADPSATV</sequence>
<gene>
    <name evidence="5" type="ORF">GCM10011379_27300</name>
</gene>
<dbReference type="InterPro" id="IPR003593">
    <property type="entry name" value="AAA+_ATPase"/>
</dbReference>
<keyword evidence="3 5" id="KW-0067">ATP-binding</keyword>
<evidence type="ECO:0000256" key="2">
    <source>
        <dbReference type="ARBA" id="ARBA00022741"/>
    </source>
</evidence>
<protein>
    <submittedName>
        <fullName evidence="5">ABC transporter ATP-binding protein</fullName>
    </submittedName>
</protein>
<dbReference type="GO" id="GO:0016887">
    <property type="term" value="F:ATP hydrolysis activity"/>
    <property type="evidence" value="ECO:0007669"/>
    <property type="project" value="InterPro"/>
</dbReference>
<dbReference type="AlphaFoldDB" id="A0A917J1M3"/>
<keyword evidence="6" id="KW-1185">Reference proteome</keyword>
<proteinExistence type="predicted"/>
<organism evidence="5 6">
    <name type="scientific">Filimonas zeae</name>
    <dbReference type="NCBI Taxonomy" id="1737353"/>
    <lineage>
        <taxon>Bacteria</taxon>
        <taxon>Pseudomonadati</taxon>
        <taxon>Bacteroidota</taxon>
        <taxon>Chitinophagia</taxon>
        <taxon>Chitinophagales</taxon>
        <taxon>Chitinophagaceae</taxon>
        <taxon>Filimonas</taxon>
    </lineage>
</organism>
<dbReference type="PROSITE" id="PS50893">
    <property type="entry name" value="ABC_TRANSPORTER_2"/>
    <property type="match status" value="1"/>
</dbReference>
<dbReference type="EMBL" id="BMIB01000003">
    <property type="protein sequence ID" value="GGH69720.1"/>
    <property type="molecule type" value="Genomic_DNA"/>
</dbReference>
<dbReference type="SMART" id="SM00382">
    <property type="entry name" value="AAA"/>
    <property type="match status" value="1"/>
</dbReference>
<comment type="caution">
    <text evidence="5">The sequence shown here is derived from an EMBL/GenBank/DDBJ whole genome shotgun (WGS) entry which is preliminary data.</text>
</comment>
<dbReference type="Gene3D" id="3.40.50.300">
    <property type="entry name" value="P-loop containing nucleotide triphosphate hydrolases"/>
    <property type="match status" value="1"/>
</dbReference>
<name>A0A917J1M3_9BACT</name>
<dbReference type="RefSeq" id="WP_188953120.1">
    <property type="nucleotide sequence ID" value="NZ_BMIB01000003.1"/>
</dbReference>
<dbReference type="InterPro" id="IPR051782">
    <property type="entry name" value="ABC_Transporter_VariousFunc"/>
</dbReference>
<evidence type="ECO:0000313" key="5">
    <source>
        <dbReference type="EMBL" id="GGH69720.1"/>
    </source>
</evidence>
<dbReference type="GO" id="GO:0005524">
    <property type="term" value="F:ATP binding"/>
    <property type="evidence" value="ECO:0007669"/>
    <property type="project" value="UniProtKB-KW"/>
</dbReference>
<evidence type="ECO:0000259" key="4">
    <source>
        <dbReference type="PROSITE" id="PS50893"/>
    </source>
</evidence>
<reference evidence="5" key="1">
    <citation type="journal article" date="2014" name="Int. J. Syst. Evol. Microbiol.">
        <title>Complete genome sequence of Corynebacterium casei LMG S-19264T (=DSM 44701T), isolated from a smear-ripened cheese.</title>
        <authorList>
            <consortium name="US DOE Joint Genome Institute (JGI-PGF)"/>
            <person name="Walter F."/>
            <person name="Albersmeier A."/>
            <person name="Kalinowski J."/>
            <person name="Ruckert C."/>
        </authorList>
    </citation>
    <scope>NUCLEOTIDE SEQUENCE</scope>
    <source>
        <strain evidence="5">CGMCC 1.15290</strain>
    </source>
</reference>
<keyword evidence="1" id="KW-0813">Transport</keyword>
<dbReference type="SUPFAM" id="SSF52540">
    <property type="entry name" value="P-loop containing nucleoside triphosphate hydrolases"/>
    <property type="match status" value="1"/>
</dbReference>
<feature type="domain" description="ABC transporter" evidence="4">
    <location>
        <begin position="2"/>
        <end position="218"/>
    </location>
</feature>
<keyword evidence="2" id="KW-0547">Nucleotide-binding</keyword>
<dbReference type="PANTHER" id="PTHR42939">
    <property type="entry name" value="ABC TRANSPORTER ATP-BINDING PROTEIN ALBC-RELATED"/>
    <property type="match status" value="1"/>
</dbReference>
<dbReference type="InterPro" id="IPR003439">
    <property type="entry name" value="ABC_transporter-like_ATP-bd"/>
</dbReference>